<feature type="transmembrane region" description="Helical" evidence="1">
    <location>
        <begin position="78"/>
        <end position="98"/>
    </location>
</feature>
<evidence type="ECO:0000256" key="1">
    <source>
        <dbReference type="SAM" id="Phobius"/>
    </source>
</evidence>
<proteinExistence type="predicted"/>
<dbReference type="EMBL" id="VOHK01000003">
    <property type="protein sequence ID" value="TWT21158.1"/>
    <property type="molecule type" value="Genomic_DNA"/>
</dbReference>
<organism evidence="2 3">
    <name type="scientific">Luteimonas marina</name>
    <dbReference type="NCBI Taxonomy" id="488485"/>
    <lineage>
        <taxon>Bacteria</taxon>
        <taxon>Pseudomonadati</taxon>
        <taxon>Pseudomonadota</taxon>
        <taxon>Gammaproteobacteria</taxon>
        <taxon>Lysobacterales</taxon>
        <taxon>Lysobacteraceae</taxon>
        <taxon>Luteimonas</taxon>
    </lineage>
</organism>
<reference evidence="2 3" key="1">
    <citation type="journal article" date="2008" name="Int. J. Syst. Evol. Microbiol.">
        <title>Luteimonas marina sp. nov., isolated from seawater.</title>
        <authorList>
            <person name="Baik K.S."/>
            <person name="Park S.C."/>
            <person name="Kim M.S."/>
            <person name="Kim E.M."/>
            <person name="Park C."/>
            <person name="Chun J."/>
            <person name="Seong C.N."/>
        </authorList>
    </citation>
    <scope>NUCLEOTIDE SEQUENCE [LARGE SCALE GENOMIC DNA]</scope>
    <source>
        <strain evidence="2 3">FR1330</strain>
    </source>
</reference>
<dbReference type="Proteomes" id="UP000319980">
    <property type="component" value="Unassembled WGS sequence"/>
</dbReference>
<dbReference type="OrthoDB" id="670562at2"/>
<protein>
    <submittedName>
        <fullName evidence="2">Uncharacterized protein</fullName>
    </submittedName>
</protein>
<evidence type="ECO:0000313" key="3">
    <source>
        <dbReference type="Proteomes" id="UP000319980"/>
    </source>
</evidence>
<dbReference type="AlphaFoldDB" id="A0A5C5U5K1"/>
<keyword evidence="3" id="KW-1185">Reference proteome</keyword>
<keyword evidence="1" id="KW-0812">Transmembrane</keyword>
<keyword evidence="1" id="KW-0472">Membrane</keyword>
<evidence type="ECO:0000313" key="2">
    <source>
        <dbReference type="EMBL" id="TWT21158.1"/>
    </source>
</evidence>
<comment type="caution">
    <text evidence="2">The sequence shown here is derived from an EMBL/GenBank/DDBJ whole genome shotgun (WGS) entry which is preliminary data.</text>
</comment>
<sequence length="126" mass="13956">MPMHTMLLLCALHSFGFALFHAGFWRLFDWPRSLQGTTLPNRAIAQIANLQLVWVFTGVGLLCLLYPGELSATPLGRAVLVGMSAFWIIRTAVQFVWLRVNHPMVHALTALFALGAILFAAPLLAR</sequence>
<gene>
    <name evidence="2" type="ORF">FQY83_07275</name>
</gene>
<keyword evidence="1" id="KW-1133">Transmembrane helix</keyword>
<accession>A0A5C5U5K1</accession>
<name>A0A5C5U5K1_9GAMM</name>
<feature type="transmembrane region" description="Helical" evidence="1">
    <location>
        <begin position="104"/>
        <end position="125"/>
    </location>
</feature>
<feature type="transmembrane region" description="Helical" evidence="1">
    <location>
        <begin position="46"/>
        <end position="66"/>
    </location>
</feature>